<dbReference type="Proteomes" id="UP001148662">
    <property type="component" value="Unassembled WGS sequence"/>
</dbReference>
<evidence type="ECO:0000313" key="2">
    <source>
        <dbReference type="Proteomes" id="UP001148662"/>
    </source>
</evidence>
<keyword evidence="2" id="KW-1185">Reference proteome</keyword>
<organism evidence="1 2">
    <name type="scientific">Phlebia brevispora</name>
    <dbReference type="NCBI Taxonomy" id="194682"/>
    <lineage>
        <taxon>Eukaryota</taxon>
        <taxon>Fungi</taxon>
        <taxon>Dikarya</taxon>
        <taxon>Basidiomycota</taxon>
        <taxon>Agaricomycotina</taxon>
        <taxon>Agaricomycetes</taxon>
        <taxon>Polyporales</taxon>
        <taxon>Meruliaceae</taxon>
        <taxon>Phlebia</taxon>
    </lineage>
</organism>
<reference evidence="1" key="1">
    <citation type="submission" date="2022-07" db="EMBL/GenBank/DDBJ databases">
        <title>Genome Sequence of Phlebia brevispora.</title>
        <authorList>
            <person name="Buettner E."/>
        </authorList>
    </citation>
    <scope>NUCLEOTIDE SEQUENCE</scope>
    <source>
        <strain evidence="1">MPL23</strain>
    </source>
</reference>
<sequence length="521" mass="55997">MLSPVLVAPLVLLSSAGVFAITGPIGPVTDLHIANTVVSPDGFSRKAITTEGKLPGPLIAGYKASRTSINVINNLTDETLNTSTSIHWHGLFQHGTNWADGAAYVTQCPIVTGNSFLYNFTVPDQAGTFWYHSHLALQYCDGLRGPLVVYDPHDPYADMYDVDNASTVITLADWYHQPADTIKPPHLASATLINGLGRYVGGPASPLTVITVEQGKRYRFRLVSMACDPSYDFSIDGHDITIIEVDGVNSKPLTVDEIQIFAAQRYSFILNATRPVGNYWIRAQPNAQQLLVGYIGGINSAILRYIGAPDIDPITVKTPSIKPLQEVNLHPLIDPAAPGKPTPDGANVVIPLNLSIANGQFLINGTTFAPPTTPVLLQILSGAKPAQKLLPPGSVYTLPKNSTIEIIIPPGTAPGGPHPFHLHGHTFSVVRSAGSSVYNYVNPVRRDTVSIGTGINDAVTIRFTTDNPGPWFLHCHIDFHLNAGLAVVMAEDIPDIASANPVPTAWDQLCPIYDQKVLGEN</sequence>
<name>A0ACC1T8A1_9APHY</name>
<evidence type="ECO:0000313" key="1">
    <source>
        <dbReference type="EMBL" id="KAJ3555041.1"/>
    </source>
</evidence>
<protein>
    <submittedName>
        <fullName evidence="1">Uncharacterized protein</fullName>
    </submittedName>
</protein>
<accession>A0ACC1T8A1</accession>
<dbReference type="EMBL" id="JANHOG010000371">
    <property type="protein sequence ID" value="KAJ3555041.1"/>
    <property type="molecule type" value="Genomic_DNA"/>
</dbReference>
<proteinExistence type="predicted"/>
<gene>
    <name evidence="1" type="ORF">NM688_g2794</name>
</gene>
<comment type="caution">
    <text evidence="1">The sequence shown here is derived from an EMBL/GenBank/DDBJ whole genome shotgun (WGS) entry which is preliminary data.</text>
</comment>